<evidence type="ECO:0000256" key="1">
    <source>
        <dbReference type="SAM" id="Phobius"/>
    </source>
</evidence>
<protein>
    <submittedName>
        <fullName evidence="2">Uncharacterized protein</fullName>
    </submittedName>
</protein>
<reference evidence="2" key="1">
    <citation type="submission" date="2021-01" db="EMBL/GenBank/DDBJ databases">
        <authorList>
            <person name="Li R."/>
            <person name="Bekaert M."/>
        </authorList>
    </citation>
    <scope>NUCLEOTIDE SEQUENCE</scope>
    <source>
        <strain evidence="2">Farmed</strain>
    </source>
</reference>
<sequence>MISLTLSYFCVSSFRFVPFRSIFFSFFTFLAFFYRICPYINRPRCNLFQFLHIICFSLILFSFFSCPYFGNSLLSIHLICNTLCLYSIIFLSLSPSFSPPLSLTLSSFFFLPPRLSLYSYFRLPHTFSLPHTHSSFNFIRLPPPRPVGVLFFYL</sequence>
<keyword evidence="1" id="KW-0472">Membrane</keyword>
<feature type="transmembrane region" description="Helical" evidence="1">
    <location>
        <begin position="48"/>
        <end position="70"/>
    </location>
</feature>
<organism evidence="2 3">
    <name type="scientific">Acanthosepion pharaonis</name>
    <name type="common">Pharaoh cuttlefish</name>
    <name type="synonym">Sepia pharaonis</name>
    <dbReference type="NCBI Taxonomy" id="158019"/>
    <lineage>
        <taxon>Eukaryota</taxon>
        <taxon>Metazoa</taxon>
        <taxon>Spiralia</taxon>
        <taxon>Lophotrochozoa</taxon>
        <taxon>Mollusca</taxon>
        <taxon>Cephalopoda</taxon>
        <taxon>Coleoidea</taxon>
        <taxon>Decapodiformes</taxon>
        <taxon>Sepiida</taxon>
        <taxon>Sepiina</taxon>
        <taxon>Sepiidae</taxon>
        <taxon>Acanthosepion</taxon>
    </lineage>
</organism>
<comment type="caution">
    <text evidence="2">The sequence shown here is derived from an EMBL/GenBank/DDBJ whole genome shotgun (WGS) entry which is preliminary data.</text>
</comment>
<dbReference type="EMBL" id="CAHIKZ030004845">
    <property type="protein sequence ID" value="CAE1316336.1"/>
    <property type="molecule type" value="Genomic_DNA"/>
</dbReference>
<proteinExistence type="predicted"/>
<accession>A0A812E6J9</accession>
<keyword evidence="1" id="KW-1133">Transmembrane helix</keyword>
<evidence type="ECO:0000313" key="2">
    <source>
        <dbReference type="EMBL" id="CAE1316336.1"/>
    </source>
</evidence>
<keyword evidence="1" id="KW-0812">Transmembrane</keyword>
<gene>
    <name evidence="2" type="ORF">SPHA_67081</name>
</gene>
<feature type="transmembrane region" description="Helical" evidence="1">
    <location>
        <begin position="76"/>
        <end position="94"/>
    </location>
</feature>
<dbReference type="Proteomes" id="UP000597762">
    <property type="component" value="Unassembled WGS sequence"/>
</dbReference>
<name>A0A812E6J9_ACAPH</name>
<keyword evidence="3" id="KW-1185">Reference proteome</keyword>
<feature type="transmembrane region" description="Helical" evidence="1">
    <location>
        <begin position="16"/>
        <end position="36"/>
    </location>
</feature>
<evidence type="ECO:0000313" key="3">
    <source>
        <dbReference type="Proteomes" id="UP000597762"/>
    </source>
</evidence>
<dbReference type="AlphaFoldDB" id="A0A812E6J9"/>